<dbReference type="Proteomes" id="UP000038055">
    <property type="component" value="Unassembled WGS sequence"/>
</dbReference>
<reference evidence="6" key="1">
    <citation type="submission" date="2015-01" db="EMBL/GenBank/DDBJ databases">
        <authorList>
            <person name="MANFREDI Pablo"/>
        </authorList>
    </citation>
    <scope>NUCLEOTIDE SEQUENCE [LARGE SCALE GENOMIC DNA]</scope>
    <source>
        <strain evidence="6">Ccyn2B</strain>
    </source>
</reference>
<dbReference type="InterPro" id="IPR016032">
    <property type="entry name" value="Sig_transdc_resp-reg_C-effctor"/>
</dbReference>
<evidence type="ECO:0000313" key="5">
    <source>
        <dbReference type="EMBL" id="CEN33032.1"/>
    </source>
</evidence>
<dbReference type="GO" id="GO:0003677">
    <property type="term" value="F:DNA binding"/>
    <property type="evidence" value="ECO:0007669"/>
    <property type="project" value="InterPro"/>
</dbReference>
<dbReference type="SUPFAM" id="SSF46894">
    <property type="entry name" value="C-terminal effector domain of the bipartite response regulators"/>
    <property type="match status" value="1"/>
</dbReference>
<dbReference type="EMBL" id="CDOD01000006">
    <property type="protein sequence ID" value="CEN33032.1"/>
    <property type="molecule type" value="Genomic_DNA"/>
</dbReference>
<dbReference type="InterPro" id="IPR015943">
    <property type="entry name" value="WD40/YVTN_repeat-like_dom_sf"/>
</dbReference>
<dbReference type="Gene3D" id="1.10.10.10">
    <property type="entry name" value="Winged helix-like DNA-binding domain superfamily/Winged helix DNA-binding domain"/>
    <property type="match status" value="1"/>
</dbReference>
<dbReference type="InterPro" id="IPR018391">
    <property type="entry name" value="PQQ_b-propeller_rpt"/>
</dbReference>
<dbReference type="InterPro" id="IPR011047">
    <property type="entry name" value="Quinoprotein_ADH-like_sf"/>
</dbReference>
<keyword evidence="3" id="KW-0732">Signal</keyword>
<keyword evidence="2" id="KW-0472">Membrane</keyword>
<dbReference type="Gene3D" id="2.130.10.10">
    <property type="entry name" value="YVTN repeat-like/Quinoprotein amine dehydrogenase"/>
    <property type="match status" value="2"/>
</dbReference>
<feature type="coiled-coil region" evidence="1">
    <location>
        <begin position="779"/>
        <end position="806"/>
    </location>
</feature>
<keyword evidence="2" id="KW-0812">Transmembrane</keyword>
<evidence type="ECO:0000259" key="4">
    <source>
        <dbReference type="Pfam" id="PF07495"/>
    </source>
</evidence>
<dbReference type="SUPFAM" id="SSF50998">
    <property type="entry name" value="Quinoprotein alcohol dehydrogenase-like"/>
    <property type="match status" value="1"/>
</dbReference>
<keyword evidence="1" id="KW-0175">Coiled coil</keyword>
<keyword evidence="2" id="KW-1133">Transmembrane helix</keyword>
<keyword evidence="6" id="KW-1185">Reference proteome</keyword>
<evidence type="ECO:0000256" key="1">
    <source>
        <dbReference type="SAM" id="Coils"/>
    </source>
</evidence>
<dbReference type="Gene3D" id="2.60.40.10">
    <property type="entry name" value="Immunoglobulins"/>
    <property type="match status" value="1"/>
</dbReference>
<accession>A0A0B7H511</accession>
<proteinExistence type="predicted"/>
<evidence type="ECO:0000256" key="2">
    <source>
        <dbReference type="SAM" id="Phobius"/>
    </source>
</evidence>
<gene>
    <name evidence="5" type="ORF">CCYN2B_140006</name>
</gene>
<feature type="signal peptide" evidence="3">
    <location>
        <begin position="1"/>
        <end position="21"/>
    </location>
</feature>
<feature type="domain" description="Two component regulator three Y" evidence="4">
    <location>
        <begin position="677"/>
        <end position="734"/>
    </location>
</feature>
<dbReference type="Pfam" id="PF07495">
    <property type="entry name" value="Y_Y_Y"/>
    <property type="match status" value="1"/>
</dbReference>
<dbReference type="SMART" id="SM00564">
    <property type="entry name" value="PQQ"/>
    <property type="match status" value="1"/>
</dbReference>
<evidence type="ECO:0000256" key="3">
    <source>
        <dbReference type="SAM" id="SignalP"/>
    </source>
</evidence>
<feature type="chain" id="PRO_5002115780" description="Two component regulator three Y domain-containing protein" evidence="3">
    <location>
        <begin position="22"/>
        <end position="947"/>
    </location>
</feature>
<evidence type="ECO:0000313" key="6">
    <source>
        <dbReference type="Proteomes" id="UP000038055"/>
    </source>
</evidence>
<dbReference type="eggNOG" id="COG2197">
    <property type="taxonomic scope" value="Bacteria"/>
</dbReference>
<dbReference type="GO" id="GO:0006355">
    <property type="term" value="P:regulation of DNA-templated transcription"/>
    <property type="evidence" value="ECO:0007669"/>
    <property type="project" value="InterPro"/>
</dbReference>
<protein>
    <recommendedName>
        <fullName evidence="4">Two component regulator three Y domain-containing protein</fullName>
    </recommendedName>
</protein>
<dbReference type="InterPro" id="IPR011110">
    <property type="entry name" value="Reg_prop"/>
</dbReference>
<dbReference type="InterPro" id="IPR013783">
    <property type="entry name" value="Ig-like_fold"/>
</dbReference>
<name>A0A0B7H511_9FLAO</name>
<feature type="transmembrane region" description="Helical" evidence="2">
    <location>
        <begin position="742"/>
        <end position="764"/>
    </location>
</feature>
<dbReference type="Pfam" id="PF07494">
    <property type="entry name" value="Reg_prop"/>
    <property type="match status" value="1"/>
</dbReference>
<organism evidence="5 6">
    <name type="scientific">Capnocytophaga cynodegmi</name>
    <dbReference type="NCBI Taxonomy" id="28189"/>
    <lineage>
        <taxon>Bacteria</taxon>
        <taxon>Pseudomonadati</taxon>
        <taxon>Bacteroidota</taxon>
        <taxon>Flavobacteriia</taxon>
        <taxon>Flavobacteriales</taxon>
        <taxon>Flavobacteriaceae</taxon>
        <taxon>Capnocytophaga</taxon>
    </lineage>
</organism>
<dbReference type="InterPro" id="IPR036388">
    <property type="entry name" value="WH-like_DNA-bd_sf"/>
</dbReference>
<sequence>MKRYLSALLFFLLLVNSVVFAQENYLPFISPVHNFSQKKYNAGTQNWGISQDKYGIVYIANNQGLLTFDGNLWELHLLPNKRIVRSVFIDDNRIYVGSFEEFGYFERSKKNELIYKSLKNKIPNYKFQNDEIWRIFKHQNNIYFQTFSSYFVFDGQNVKNFNPNPAPFGLYSSEKNIYMQGIDDDFYQLTNKNELIPIIGRTSINNDLIINIVPHKENLILVTIQSGLFIYNLESKTIEPFKTDFDSKLKKSSLNRALKTDNSLILGSLNDGVFAIDIKNGKGLWHINKSNGLQNNTILGLFEDKQKNIWIALDNGISYIDTQSKLSYFNLKSDIDLVEDMTSFQGNFYMASNKGIYFIKDNEVKKIPNFDEQVWFVKNIDNQLFIGHNKGSANITNNTIQPIENVGVGGTDLKKGIIHGKEVLIGSSYTFLSVYKKNPEGKWLFSHNIEDFSDLIQSIEIDYAGNIWANHTYKGIYKIELNEDLTKIKSKKLYKNLGNDKNLQTLKLLKFRGKPIFTDTQQFYQYNEESQEMIAYNSLNENLPNLTKTQKIIPINDNLFWFITNKDYFLVSYKSTHYKIEDKISFKNIINPSNEERATIFVNKQGESFFCLNESIAKYSPKNTKVNYPYKLSLKSLSNYNRKSDDFSLENIGENLSIDYQRNNLIFDFQFPNFSKETLKLMYRLENYDKRWNLATPNFTVDYQNLPQGEYVLNAKIINELGNDISHLKVPFKITTPWYKSVLAFIIYFCIGIGLLVYIIFLYFKFKLRKRERLFTREKAKKEQILKQQEQEITQLRNEKLEAELIHKSKIIAGTTMMNIKHDNFLENLIVDLNEFMKKHKISPSQSRPIMQHIRENISTEGNWQIFQENFDMIHKNFFKNLKKKYPNLTSSDLKLCVLIRLNYSTKEIAAIQGISIRGIETARYRLRKKLNLSEEDSLTNFLITFE</sequence>
<dbReference type="InterPro" id="IPR011123">
    <property type="entry name" value="Y_Y_Y"/>
</dbReference>
<dbReference type="eggNOG" id="COG3292">
    <property type="taxonomic scope" value="Bacteria"/>
</dbReference>
<dbReference type="AlphaFoldDB" id="A0A0B7H511"/>
<dbReference type="STRING" id="28189.CCYN74_210034"/>